<comment type="caution">
    <text evidence="4">The sequence shown here is derived from an EMBL/GenBank/DDBJ whole genome shotgun (WGS) entry which is preliminary data.</text>
</comment>
<accession>A0AAP0QTE9</accession>
<evidence type="ECO:0000256" key="3">
    <source>
        <dbReference type="ARBA" id="ARBA00023170"/>
    </source>
</evidence>
<keyword evidence="2" id="KW-0732">Signal</keyword>
<evidence type="ECO:0000313" key="5">
    <source>
        <dbReference type="Proteomes" id="UP001428341"/>
    </source>
</evidence>
<evidence type="ECO:0000256" key="2">
    <source>
        <dbReference type="ARBA" id="ARBA00022729"/>
    </source>
</evidence>
<keyword evidence="3" id="KW-0675">Receptor</keyword>
<name>A0AAP0QTE9_9ROSI</name>
<dbReference type="PANTHER" id="PTHR48053">
    <property type="entry name" value="LEUCINE RICH REPEAT FAMILY PROTEIN, EXPRESSED"/>
    <property type="match status" value="1"/>
</dbReference>
<dbReference type="InterPro" id="IPR032675">
    <property type="entry name" value="LRR_dom_sf"/>
</dbReference>
<reference evidence="4 5" key="1">
    <citation type="submission" date="2024-05" db="EMBL/GenBank/DDBJ databases">
        <title>Haplotype-resolved chromosome-level genome assembly of Huyou (Citrus changshanensis).</title>
        <authorList>
            <person name="Miao C."/>
            <person name="Chen W."/>
            <person name="Wu Y."/>
            <person name="Wang L."/>
            <person name="Zhao S."/>
            <person name="Grierson D."/>
            <person name="Xu C."/>
            <person name="Chen K."/>
        </authorList>
    </citation>
    <scope>NUCLEOTIDE SEQUENCE [LARGE SCALE GENOMIC DNA]</scope>
    <source>
        <strain evidence="4">01-14</strain>
        <tissue evidence="4">Leaf</tissue>
    </source>
</reference>
<keyword evidence="5" id="KW-1185">Reference proteome</keyword>
<dbReference type="PANTHER" id="PTHR48053:SF71">
    <property type="entry name" value="LEUCINE RICH REPEAT FAMILY PROTEIN, EXPRESSED"/>
    <property type="match status" value="1"/>
</dbReference>
<sequence>MDYEVLALGGCKLTGQIPLNQITGSIPGWYLTAVRLAYNQPQGQISPEIVMMTPLSFLSLSGNNLSYMTGAIRILTGCKNLIVLIVSSNFMNEAMPNYDLKKISDVLQNLQAPDIKESL</sequence>
<organism evidence="4 5">
    <name type="scientific">Citrus x changshan-huyou</name>
    <dbReference type="NCBI Taxonomy" id="2935761"/>
    <lineage>
        <taxon>Eukaryota</taxon>
        <taxon>Viridiplantae</taxon>
        <taxon>Streptophyta</taxon>
        <taxon>Embryophyta</taxon>
        <taxon>Tracheophyta</taxon>
        <taxon>Spermatophyta</taxon>
        <taxon>Magnoliopsida</taxon>
        <taxon>eudicotyledons</taxon>
        <taxon>Gunneridae</taxon>
        <taxon>Pentapetalae</taxon>
        <taxon>rosids</taxon>
        <taxon>malvids</taxon>
        <taxon>Sapindales</taxon>
        <taxon>Rutaceae</taxon>
        <taxon>Aurantioideae</taxon>
        <taxon>Citrus</taxon>
    </lineage>
</organism>
<comment type="subcellular location">
    <subcellularLocation>
        <location evidence="1">Membrane</location>
        <topology evidence="1">Single-pass type I membrane protein</topology>
    </subcellularLocation>
</comment>
<proteinExistence type="predicted"/>
<dbReference type="SUPFAM" id="SSF52058">
    <property type="entry name" value="L domain-like"/>
    <property type="match status" value="1"/>
</dbReference>
<dbReference type="AlphaFoldDB" id="A0AAP0QTE9"/>
<dbReference type="EMBL" id="JBCGBO010000003">
    <property type="protein sequence ID" value="KAK9214350.1"/>
    <property type="molecule type" value="Genomic_DNA"/>
</dbReference>
<evidence type="ECO:0000313" key="4">
    <source>
        <dbReference type="EMBL" id="KAK9214350.1"/>
    </source>
</evidence>
<dbReference type="GO" id="GO:0016020">
    <property type="term" value="C:membrane"/>
    <property type="evidence" value="ECO:0007669"/>
    <property type="project" value="UniProtKB-SubCell"/>
</dbReference>
<gene>
    <name evidence="4" type="ORF">WN944_006339</name>
</gene>
<dbReference type="Gene3D" id="3.80.10.10">
    <property type="entry name" value="Ribonuclease Inhibitor"/>
    <property type="match status" value="1"/>
</dbReference>
<evidence type="ECO:0000256" key="1">
    <source>
        <dbReference type="ARBA" id="ARBA00004479"/>
    </source>
</evidence>
<protein>
    <submittedName>
        <fullName evidence="4">Uncharacterized protein</fullName>
    </submittedName>
</protein>
<dbReference type="Proteomes" id="UP001428341">
    <property type="component" value="Unassembled WGS sequence"/>
</dbReference>
<dbReference type="InterPro" id="IPR051716">
    <property type="entry name" value="Plant_RL_S/T_kinase"/>
</dbReference>